<reference evidence="6" key="2">
    <citation type="submission" date="2021-08" db="EMBL/GenBank/DDBJ databases">
        <authorList>
            <person name="Tani A."/>
            <person name="Ola A."/>
            <person name="Ogura Y."/>
            <person name="Katsura K."/>
            <person name="Hayashi T."/>
        </authorList>
    </citation>
    <scope>NUCLEOTIDE SEQUENCE</scope>
    <source>
        <strain evidence="6">DSM 23632</strain>
    </source>
</reference>
<evidence type="ECO:0000256" key="3">
    <source>
        <dbReference type="ARBA" id="ARBA00023163"/>
    </source>
</evidence>
<name>A0ABQ4U1I0_9HYPH</name>
<proteinExistence type="predicted"/>
<dbReference type="Gene3D" id="1.10.10.60">
    <property type="entry name" value="Homeodomain-like"/>
    <property type="match status" value="1"/>
</dbReference>
<feature type="region of interest" description="Disordered" evidence="4">
    <location>
        <begin position="1"/>
        <end position="20"/>
    </location>
</feature>
<evidence type="ECO:0000313" key="7">
    <source>
        <dbReference type="Proteomes" id="UP001055057"/>
    </source>
</evidence>
<gene>
    <name evidence="6" type="ORF">MPOCJGCO_3126</name>
</gene>
<dbReference type="RefSeq" id="WP_238183588.1">
    <property type="nucleotide sequence ID" value="NZ_BPRB01000180.1"/>
</dbReference>
<dbReference type="InterPro" id="IPR050204">
    <property type="entry name" value="AraC_XylS_family_regulators"/>
</dbReference>
<evidence type="ECO:0000256" key="2">
    <source>
        <dbReference type="ARBA" id="ARBA00023125"/>
    </source>
</evidence>
<keyword evidence="1" id="KW-0805">Transcription regulation</keyword>
<dbReference type="PANTHER" id="PTHR46796">
    <property type="entry name" value="HTH-TYPE TRANSCRIPTIONAL ACTIVATOR RHAS-RELATED"/>
    <property type="match status" value="1"/>
</dbReference>
<keyword evidence="2" id="KW-0238">DNA-binding</keyword>
<sequence length="366" mass="39353">MTTETEPYDPQQARLRRHETKPEGISSITLWQVYRSRLAPLCDVSLPEKGAEAGFCVTSLAYQTTRASLMQTTSVAQILRRGPKQIVNGTDQILLYLQVAGSLAADCDGRRIQVEPGDLVLFDYARPLVSRVGAFTNLVLAVDRDTVPAPLLGLGSALHGYVLPRNTGAGRLLGATLTALLAAAEHLTLGEAEAAVESVLHLAAGLVRSARLAEAETPEAVGMIRYTAALAYIDRHHGDLDLGPDEIAEHVGVSRPTLYRAFEHAGGVHAVLLRRRLDHVMRELLTNPVARESPTALATRFGFGGPTQLSRTFRARFGLPPGKYCALIEKQDAAWHAAQLARIGFGPEPMATSIAAHASAPARIAE</sequence>
<protein>
    <recommendedName>
        <fullName evidence="5">HTH araC/xylS-type domain-containing protein</fullName>
    </recommendedName>
</protein>
<organism evidence="6 7">
    <name type="scientific">Methylobacterium trifolii</name>
    <dbReference type="NCBI Taxonomy" id="1003092"/>
    <lineage>
        <taxon>Bacteria</taxon>
        <taxon>Pseudomonadati</taxon>
        <taxon>Pseudomonadota</taxon>
        <taxon>Alphaproteobacteria</taxon>
        <taxon>Hyphomicrobiales</taxon>
        <taxon>Methylobacteriaceae</taxon>
        <taxon>Methylobacterium</taxon>
    </lineage>
</organism>
<evidence type="ECO:0000256" key="4">
    <source>
        <dbReference type="SAM" id="MobiDB-lite"/>
    </source>
</evidence>
<dbReference type="Pfam" id="PF14525">
    <property type="entry name" value="AraC_binding_2"/>
    <property type="match status" value="1"/>
</dbReference>
<dbReference type="Pfam" id="PF12833">
    <property type="entry name" value="HTH_18"/>
    <property type="match status" value="1"/>
</dbReference>
<evidence type="ECO:0000313" key="6">
    <source>
        <dbReference type="EMBL" id="GJE61007.1"/>
    </source>
</evidence>
<dbReference type="InterPro" id="IPR018060">
    <property type="entry name" value="HTH_AraC"/>
</dbReference>
<accession>A0ABQ4U1I0</accession>
<dbReference type="InterPro" id="IPR035418">
    <property type="entry name" value="AraC-bd_2"/>
</dbReference>
<feature type="domain" description="HTH araC/xylS-type" evidence="5">
    <location>
        <begin position="227"/>
        <end position="327"/>
    </location>
</feature>
<dbReference type="SUPFAM" id="SSF46689">
    <property type="entry name" value="Homeodomain-like"/>
    <property type="match status" value="2"/>
</dbReference>
<dbReference type="EMBL" id="BPRB01000180">
    <property type="protein sequence ID" value="GJE61007.1"/>
    <property type="molecule type" value="Genomic_DNA"/>
</dbReference>
<reference evidence="6" key="1">
    <citation type="journal article" date="2021" name="Front. Microbiol.">
        <title>Comprehensive Comparative Genomics and Phenotyping of Methylobacterium Species.</title>
        <authorList>
            <person name="Alessa O."/>
            <person name="Ogura Y."/>
            <person name="Fujitani Y."/>
            <person name="Takami H."/>
            <person name="Hayashi T."/>
            <person name="Sahin N."/>
            <person name="Tani A."/>
        </authorList>
    </citation>
    <scope>NUCLEOTIDE SEQUENCE</scope>
    <source>
        <strain evidence="6">DSM 23632</strain>
    </source>
</reference>
<dbReference type="InterPro" id="IPR009057">
    <property type="entry name" value="Homeodomain-like_sf"/>
</dbReference>
<dbReference type="SMART" id="SM00342">
    <property type="entry name" value="HTH_ARAC"/>
    <property type="match status" value="1"/>
</dbReference>
<evidence type="ECO:0000259" key="5">
    <source>
        <dbReference type="PROSITE" id="PS01124"/>
    </source>
</evidence>
<evidence type="ECO:0000256" key="1">
    <source>
        <dbReference type="ARBA" id="ARBA00023015"/>
    </source>
</evidence>
<dbReference type="PROSITE" id="PS01124">
    <property type="entry name" value="HTH_ARAC_FAMILY_2"/>
    <property type="match status" value="1"/>
</dbReference>
<dbReference type="Proteomes" id="UP001055057">
    <property type="component" value="Unassembled WGS sequence"/>
</dbReference>
<comment type="caution">
    <text evidence="6">The sequence shown here is derived from an EMBL/GenBank/DDBJ whole genome shotgun (WGS) entry which is preliminary data.</text>
</comment>
<dbReference type="PANTHER" id="PTHR46796:SF6">
    <property type="entry name" value="ARAC SUBFAMILY"/>
    <property type="match status" value="1"/>
</dbReference>
<keyword evidence="3" id="KW-0804">Transcription</keyword>
<keyword evidence="7" id="KW-1185">Reference proteome</keyword>